<proteinExistence type="predicted"/>
<feature type="non-terminal residue" evidence="1">
    <location>
        <position position="1"/>
    </location>
</feature>
<organism evidence="1 2">
    <name type="scientific">Rotaria magnacalcarata</name>
    <dbReference type="NCBI Taxonomy" id="392030"/>
    <lineage>
        <taxon>Eukaryota</taxon>
        <taxon>Metazoa</taxon>
        <taxon>Spiralia</taxon>
        <taxon>Gnathifera</taxon>
        <taxon>Rotifera</taxon>
        <taxon>Eurotatoria</taxon>
        <taxon>Bdelloidea</taxon>
        <taxon>Philodinida</taxon>
        <taxon>Philodinidae</taxon>
        <taxon>Rotaria</taxon>
    </lineage>
</organism>
<feature type="non-terminal residue" evidence="1">
    <location>
        <position position="82"/>
    </location>
</feature>
<dbReference type="AlphaFoldDB" id="A0A8S2W109"/>
<dbReference type="Gene3D" id="1.20.120.1080">
    <property type="match status" value="1"/>
</dbReference>
<name>A0A8S2W109_9BILA</name>
<reference evidence="1" key="1">
    <citation type="submission" date="2021-02" db="EMBL/GenBank/DDBJ databases">
        <authorList>
            <person name="Nowell W R."/>
        </authorList>
    </citation>
    <scope>NUCLEOTIDE SEQUENCE</scope>
</reference>
<protein>
    <submittedName>
        <fullName evidence="1">Uncharacterized protein</fullName>
    </submittedName>
</protein>
<accession>A0A8S2W109</accession>
<gene>
    <name evidence="1" type="ORF">SMN809_LOCUS30869</name>
</gene>
<sequence length="82" mass="8909">KWLPNAPSEEAIDAAIKRLHQLDILDLKRDFTSSGLSISKLPDFGSVEMSQAVLAALKDYKCGRDVLRLAAILGVLNTSSIL</sequence>
<dbReference type="Proteomes" id="UP000676336">
    <property type="component" value="Unassembled WGS sequence"/>
</dbReference>
<evidence type="ECO:0000313" key="1">
    <source>
        <dbReference type="EMBL" id="CAF4410343.1"/>
    </source>
</evidence>
<evidence type="ECO:0000313" key="2">
    <source>
        <dbReference type="Proteomes" id="UP000676336"/>
    </source>
</evidence>
<dbReference type="EMBL" id="CAJOBI010059750">
    <property type="protein sequence ID" value="CAF4410343.1"/>
    <property type="molecule type" value="Genomic_DNA"/>
</dbReference>
<comment type="caution">
    <text evidence="1">The sequence shown here is derived from an EMBL/GenBank/DDBJ whole genome shotgun (WGS) entry which is preliminary data.</text>
</comment>